<dbReference type="Pfam" id="PF00188">
    <property type="entry name" value="CAP"/>
    <property type="match status" value="1"/>
</dbReference>
<evidence type="ECO:0000256" key="1">
    <source>
        <dbReference type="SAM" id="MobiDB-lite"/>
    </source>
</evidence>
<gene>
    <name evidence="4" type="ORF">ACHAWU_001021</name>
</gene>
<sequence>MHSSRNIDDLEAMPPLPDIDMTETVDADEHPSRRRSLFSGRKKAAAVVVSIVLVVAIAVGVALSVKPNQTVQAAGMSNIDSTKDAGASEPSVGATNADENLDANVVQVVDPEYPEDIIYVAGSGPREPEMDESAAAAVDAEHENNVDTSEKVPVNDEETSSGLTEFQGPLTDFIVAGDIARISVASNNQCTNADEGLLYIELKTDKYPWENSWSLKDDQGKVILSGPPGGGQYDRLTKYVGSLCATSGTYTVTLTDKGADGICCEYGAGSMIIKVNGEVVASTDESNFDKFENVIFVSAMEGSGGTNPEPAPTPTNKPVAAPVPGFDKAQLYALDINLLTDKYGGETGYTLTKMSNNQVLVNKPKGSFKGNTMYKRSLLVEGGKYRLTIDDALLGIQSPGYLAVKVQGEEVMFANKALSYIIRVGYQPTMTAREKQWLTEHNNRRKAFHESEGVTYKRLVWSPDLAAAASTWVDELVKTCQPKSESGIIDGENISARASSVERDESPARILERWADFKVGKPYPQNNSRTQVLWRATRFLGCADKMVMNADGTRCYASVCRYDRAGNCAMGQYSDWKIPTLMDKTRCGPTCPNDTCY</sequence>
<evidence type="ECO:0000256" key="2">
    <source>
        <dbReference type="SAM" id="Phobius"/>
    </source>
</evidence>
<evidence type="ECO:0000313" key="5">
    <source>
        <dbReference type="Proteomes" id="UP001530293"/>
    </source>
</evidence>
<feature type="region of interest" description="Disordered" evidence="1">
    <location>
        <begin position="140"/>
        <end position="165"/>
    </location>
</feature>
<evidence type="ECO:0000313" key="4">
    <source>
        <dbReference type="EMBL" id="KAL3762874.1"/>
    </source>
</evidence>
<keyword evidence="2" id="KW-0472">Membrane</keyword>
<feature type="region of interest" description="Disordered" evidence="1">
    <location>
        <begin position="1"/>
        <end position="37"/>
    </location>
</feature>
<keyword evidence="2" id="KW-0812">Transmembrane</keyword>
<protein>
    <recommendedName>
        <fullName evidence="3">SCP domain-containing protein</fullName>
    </recommendedName>
</protein>
<dbReference type="PANTHER" id="PTHR10334">
    <property type="entry name" value="CYSTEINE-RICH SECRETORY PROTEIN-RELATED"/>
    <property type="match status" value="1"/>
</dbReference>
<dbReference type="Proteomes" id="UP001530293">
    <property type="component" value="Unassembled WGS sequence"/>
</dbReference>
<dbReference type="SUPFAM" id="SSF55797">
    <property type="entry name" value="PR-1-like"/>
    <property type="match status" value="1"/>
</dbReference>
<reference evidence="4 5" key="1">
    <citation type="submission" date="2024-10" db="EMBL/GenBank/DDBJ databases">
        <title>Updated reference genomes for cyclostephanoid diatoms.</title>
        <authorList>
            <person name="Roberts W.R."/>
            <person name="Alverson A.J."/>
        </authorList>
    </citation>
    <scope>NUCLEOTIDE SEQUENCE [LARGE SCALE GENOMIC DNA]</scope>
    <source>
        <strain evidence="4 5">AJA232-27</strain>
    </source>
</reference>
<dbReference type="AlphaFoldDB" id="A0ABD3MFS2"/>
<organism evidence="4 5">
    <name type="scientific">Discostella pseudostelligera</name>
    <dbReference type="NCBI Taxonomy" id="259834"/>
    <lineage>
        <taxon>Eukaryota</taxon>
        <taxon>Sar</taxon>
        <taxon>Stramenopiles</taxon>
        <taxon>Ochrophyta</taxon>
        <taxon>Bacillariophyta</taxon>
        <taxon>Coscinodiscophyceae</taxon>
        <taxon>Thalassiosirophycidae</taxon>
        <taxon>Stephanodiscales</taxon>
        <taxon>Stephanodiscaceae</taxon>
        <taxon>Discostella</taxon>
    </lineage>
</organism>
<comment type="caution">
    <text evidence="4">The sequence shown here is derived from an EMBL/GenBank/DDBJ whole genome shotgun (WGS) entry which is preliminary data.</text>
</comment>
<dbReference type="InterPro" id="IPR035940">
    <property type="entry name" value="CAP_sf"/>
</dbReference>
<feature type="domain" description="SCP" evidence="3">
    <location>
        <begin position="432"/>
        <end position="570"/>
    </location>
</feature>
<feature type="compositionally biased region" description="Basic and acidic residues" evidence="1">
    <location>
        <begin position="140"/>
        <end position="154"/>
    </location>
</feature>
<evidence type="ECO:0000259" key="3">
    <source>
        <dbReference type="SMART" id="SM00198"/>
    </source>
</evidence>
<dbReference type="InterPro" id="IPR014044">
    <property type="entry name" value="CAP_dom"/>
</dbReference>
<dbReference type="EMBL" id="JALLBG020000130">
    <property type="protein sequence ID" value="KAL3762874.1"/>
    <property type="molecule type" value="Genomic_DNA"/>
</dbReference>
<dbReference type="Gene3D" id="3.40.33.10">
    <property type="entry name" value="CAP"/>
    <property type="match status" value="1"/>
</dbReference>
<name>A0ABD3MFS2_9STRA</name>
<keyword evidence="5" id="KW-1185">Reference proteome</keyword>
<feature type="transmembrane region" description="Helical" evidence="2">
    <location>
        <begin position="44"/>
        <end position="65"/>
    </location>
</feature>
<proteinExistence type="predicted"/>
<accession>A0ABD3MFS2</accession>
<keyword evidence="2" id="KW-1133">Transmembrane helix</keyword>
<dbReference type="InterPro" id="IPR001283">
    <property type="entry name" value="CRISP-related"/>
</dbReference>
<dbReference type="SMART" id="SM00198">
    <property type="entry name" value="SCP"/>
    <property type="match status" value="1"/>
</dbReference>